<gene>
    <name evidence="1" type="ORF">BT96DRAFT_921967</name>
</gene>
<dbReference type="Gene3D" id="3.80.10.10">
    <property type="entry name" value="Ribonuclease Inhibitor"/>
    <property type="match status" value="1"/>
</dbReference>
<dbReference type="InterPro" id="IPR032675">
    <property type="entry name" value="LRR_dom_sf"/>
</dbReference>
<reference evidence="1" key="1">
    <citation type="journal article" date="2019" name="Environ. Microbiol.">
        <title>Fungal ecological strategies reflected in gene transcription - a case study of two litter decomposers.</title>
        <authorList>
            <person name="Barbi F."/>
            <person name="Kohler A."/>
            <person name="Barry K."/>
            <person name="Baskaran P."/>
            <person name="Daum C."/>
            <person name="Fauchery L."/>
            <person name="Ihrmark K."/>
            <person name="Kuo A."/>
            <person name="LaButti K."/>
            <person name="Lipzen A."/>
            <person name="Morin E."/>
            <person name="Grigoriev I.V."/>
            <person name="Henrissat B."/>
            <person name="Lindahl B."/>
            <person name="Martin F."/>
        </authorList>
    </citation>
    <scope>NUCLEOTIDE SEQUENCE</scope>
    <source>
        <strain evidence="1">JB14</strain>
    </source>
</reference>
<organism evidence="1 2">
    <name type="scientific">Gymnopus androsaceus JB14</name>
    <dbReference type="NCBI Taxonomy" id="1447944"/>
    <lineage>
        <taxon>Eukaryota</taxon>
        <taxon>Fungi</taxon>
        <taxon>Dikarya</taxon>
        <taxon>Basidiomycota</taxon>
        <taxon>Agaricomycotina</taxon>
        <taxon>Agaricomycetes</taxon>
        <taxon>Agaricomycetidae</taxon>
        <taxon>Agaricales</taxon>
        <taxon>Marasmiineae</taxon>
        <taxon>Omphalotaceae</taxon>
        <taxon>Gymnopus</taxon>
    </lineage>
</organism>
<evidence type="ECO:0000313" key="2">
    <source>
        <dbReference type="Proteomes" id="UP000799118"/>
    </source>
</evidence>
<dbReference type="SUPFAM" id="SSF52047">
    <property type="entry name" value="RNI-like"/>
    <property type="match status" value="1"/>
</dbReference>
<dbReference type="Gene3D" id="1.20.1280.50">
    <property type="match status" value="1"/>
</dbReference>
<accession>A0A6A4HFZ5</accession>
<name>A0A6A4HFZ5_9AGAR</name>
<proteinExistence type="predicted"/>
<protein>
    <recommendedName>
        <fullName evidence="3">F-box domain-containing protein</fullName>
    </recommendedName>
</protein>
<dbReference type="Proteomes" id="UP000799118">
    <property type="component" value="Unassembled WGS sequence"/>
</dbReference>
<dbReference type="AlphaFoldDB" id="A0A6A4HFZ5"/>
<sequence>MPSQLPNISDRLRGRYPFNKWEVSEILRDIDGNIKATSAEILRMQSDILALRMKREKLEKLGEECLSLMAPIRKLPTELLDHIFEFCCCDEASDFFPFANDLVDAPTFTLSSVCAQWREIILPNPKFWANLSLHLDPSMGEKYDMQTPVGLHLLRSKQYPLTLQIHLVSHEHPLLPTLIEHSQRWKSVSFHCFHFSERFWPSLTSLGQLTILKHLEIDSRRIPHLYLVQEAPSLRSLSLTYVPSSQLSGKFPWKQITHLELNAVHSGSVFRALESCPNLHSVFYRNIYCRSSESAHGIVNQKSAVRSVSICVSGIAKDAGCNLLNQLVSSFTLPRLEVLSLQTSISAHFYDLSRPRSLFTEWADTRPWCGNYSLGEWPRHAFDMFLDRSGCTLTTLQLEMIPISDLDAIHLLECLPSLENLLIREQGSDKRTISSQFLKSSCQRLSSSQVEGQPEPTSVKATGAWYLEHGIY</sequence>
<evidence type="ECO:0008006" key="3">
    <source>
        <dbReference type="Google" id="ProtNLM"/>
    </source>
</evidence>
<evidence type="ECO:0000313" key="1">
    <source>
        <dbReference type="EMBL" id="KAE9396703.1"/>
    </source>
</evidence>
<dbReference type="OrthoDB" id="2921962at2759"/>
<dbReference type="EMBL" id="ML769509">
    <property type="protein sequence ID" value="KAE9396703.1"/>
    <property type="molecule type" value="Genomic_DNA"/>
</dbReference>
<keyword evidence="2" id="KW-1185">Reference proteome</keyword>